<feature type="domain" description="Clr5" evidence="2">
    <location>
        <begin position="11"/>
        <end position="61"/>
    </location>
</feature>
<evidence type="ECO:0000259" key="2">
    <source>
        <dbReference type="Pfam" id="PF14420"/>
    </source>
</evidence>
<dbReference type="InterPro" id="IPR025676">
    <property type="entry name" value="Clr5_dom"/>
</dbReference>
<protein>
    <recommendedName>
        <fullName evidence="2">Clr5 domain-containing protein</fullName>
    </recommendedName>
</protein>
<evidence type="ECO:0000313" key="4">
    <source>
        <dbReference type="Proteomes" id="UP000027920"/>
    </source>
</evidence>
<organism evidence="3 4">
    <name type="scientific">Exophiala aquamarina CBS 119918</name>
    <dbReference type="NCBI Taxonomy" id="1182545"/>
    <lineage>
        <taxon>Eukaryota</taxon>
        <taxon>Fungi</taxon>
        <taxon>Dikarya</taxon>
        <taxon>Ascomycota</taxon>
        <taxon>Pezizomycotina</taxon>
        <taxon>Eurotiomycetes</taxon>
        <taxon>Chaetothyriomycetidae</taxon>
        <taxon>Chaetothyriales</taxon>
        <taxon>Herpotrichiellaceae</taxon>
        <taxon>Exophiala</taxon>
    </lineage>
</organism>
<reference evidence="3 4" key="1">
    <citation type="submission" date="2013-03" db="EMBL/GenBank/DDBJ databases">
        <title>The Genome Sequence of Exophiala aquamarina CBS 119918.</title>
        <authorList>
            <consortium name="The Broad Institute Genomics Platform"/>
            <person name="Cuomo C."/>
            <person name="de Hoog S."/>
            <person name="Gorbushina A."/>
            <person name="Walker B."/>
            <person name="Young S.K."/>
            <person name="Zeng Q."/>
            <person name="Gargeya S."/>
            <person name="Fitzgerald M."/>
            <person name="Haas B."/>
            <person name="Abouelleil A."/>
            <person name="Allen A.W."/>
            <person name="Alvarado L."/>
            <person name="Arachchi H.M."/>
            <person name="Berlin A.M."/>
            <person name="Chapman S.B."/>
            <person name="Gainer-Dewar J."/>
            <person name="Goldberg J."/>
            <person name="Griggs A."/>
            <person name="Gujja S."/>
            <person name="Hansen M."/>
            <person name="Howarth C."/>
            <person name="Imamovic A."/>
            <person name="Ireland A."/>
            <person name="Larimer J."/>
            <person name="McCowan C."/>
            <person name="Murphy C."/>
            <person name="Pearson M."/>
            <person name="Poon T.W."/>
            <person name="Priest M."/>
            <person name="Roberts A."/>
            <person name="Saif S."/>
            <person name="Shea T."/>
            <person name="Sisk P."/>
            <person name="Sykes S."/>
            <person name="Wortman J."/>
            <person name="Nusbaum C."/>
            <person name="Birren B."/>
        </authorList>
    </citation>
    <scope>NUCLEOTIDE SEQUENCE [LARGE SCALE GENOMIC DNA]</scope>
    <source>
        <strain evidence="3 4">CBS 119918</strain>
    </source>
</reference>
<dbReference type="InterPro" id="IPR011990">
    <property type="entry name" value="TPR-like_helical_dom_sf"/>
</dbReference>
<evidence type="ECO:0000256" key="1">
    <source>
        <dbReference type="SAM" id="MobiDB-lite"/>
    </source>
</evidence>
<dbReference type="Gene3D" id="1.25.40.10">
    <property type="entry name" value="Tetratricopeptide repeat domain"/>
    <property type="match status" value="1"/>
</dbReference>
<dbReference type="Pfam" id="PF13424">
    <property type="entry name" value="TPR_12"/>
    <property type="match status" value="1"/>
</dbReference>
<dbReference type="SUPFAM" id="SSF48452">
    <property type="entry name" value="TPR-like"/>
    <property type="match status" value="1"/>
</dbReference>
<dbReference type="EMBL" id="AMGV01000003">
    <property type="protein sequence ID" value="KEF59823.1"/>
    <property type="molecule type" value="Genomic_DNA"/>
</dbReference>
<accession>A0A072PKI7</accession>
<keyword evidence="4" id="KW-1185">Reference proteome</keyword>
<name>A0A072PKI7_9EURO</name>
<comment type="caution">
    <text evidence="3">The sequence shown here is derived from an EMBL/GenBank/DDBJ whole genome shotgun (WGS) entry which is preliminary data.</text>
</comment>
<feature type="region of interest" description="Disordered" evidence="1">
    <location>
        <begin position="171"/>
        <end position="196"/>
    </location>
</feature>
<proteinExistence type="predicted"/>
<dbReference type="RefSeq" id="XP_013262413.1">
    <property type="nucleotide sequence ID" value="XM_013406959.1"/>
</dbReference>
<sequence>MAKPPGRIHSREVWEGYRELIHNLYLKQNWKSQEVTDFLNDNYSLAITDRQVKTKIKDWKYNQKRTCAPFYRAMLVVSNHRRDINGLSTVFQVPKKDTRVEVPTKRIKKEVERQKELVDLPSIEEAERLLLTKGYTWGTPNPLYSTECLYPTLQDHMNFDVDRSDLWDWVTSDEEEGEREDEHGAPTTAEQYQPYPPLHVAADPSMDRLSLAGEQKMHVSQWAGPWFWHAFGNGLALPTSKSDAIDILKRLLREQPDNQYIFPCLSWMILILGSNGKHAELKEFLTASCAVIDEETNQNLLYSSIFHYALAVREKNTHDKRKYGENFARLHEPMKLVWRSDHPNVLVNLTFWAWYLLDEQRYPEAIELLEGSLPSFERVMGRHDLLAINCRTILSRAYEDTRNYPQAIFHLEQALQFMGNHRRELDAFSFELHGRLADLKKHNGDLASAEQHLRYCIQGRMQTFGLRDQSIWYFINLLCGLLGDTGRGRDIDQLLVDLQQR</sequence>
<evidence type="ECO:0000313" key="3">
    <source>
        <dbReference type="EMBL" id="KEF59823.1"/>
    </source>
</evidence>
<dbReference type="Pfam" id="PF14420">
    <property type="entry name" value="Clr5"/>
    <property type="match status" value="1"/>
</dbReference>
<dbReference type="AlphaFoldDB" id="A0A072PKI7"/>
<dbReference type="GeneID" id="25279600"/>
<dbReference type="Proteomes" id="UP000027920">
    <property type="component" value="Unassembled WGS sequence"/>
</dbReference>
<feature type="non-terminal residue" evidence="3">
    <location>
        <position position="501"/>
    </location>
</feature>
<gene>
    <name evidence="3" type="ORF">A1O9_04671</name>
</gene>
<dbReference type="VEuPathDB" id="FungiDB:A1O9_04671"/>
<dbReference type="OrthoDB" id="4115389at2759"/>
<dbReference type="HOGENOM" id="CLU_024800_0_0_1"/>